<dbReference type="InterPro" id="IPR008030">
    <property type="entry name" value="NmrA-like"/>
</dbReference>
<keyword evidence="3" id="KW-1185">Reference proteome</keyword>
<dbReference type="RefSeq" id="WP_115280538.1">
    <property type="nucleotide sequence ID" value="NZ_JACKSK010000026.1"/>
</dbReference>
<sequence>MITVTAPTGTIGAQVVDRLLEQGAPVRVVVRDPARLSHRVRAAVDVIEGSHADPDVIAAAFAGTEALFWLVPPNPQAASVEAAYVDFAKPACAALPASGIARVVGISALGRGTPMAAYAGFVTATLAVDDMMADTGVPYRALVLPSFMDNLLRQRAAIAERGMFFGPISGERALPTCATRDIAAAAVRLLTDSSWTGAGSVPVLGPQDLSFEDMAAVMSDVLGRPVRYQQIDGDAYAATMRSHGMSAAMAQGMLDMAVAKDGGLDNAEPRTPESSSATTFRQWCLDVLVPALNH</sequence>
<proteinExistence type="predicted"/>
<accession>A0A378TLR4</accession>
<organism evidence="2 3">
    <name type="scientific">Mycolicibacterium tokaiense</name>
    <dbReference type="NCBI Taxonomy" id="39695"/>
    <lineage>
        <taxon>Bacteria</taxon>
        <taxon>Bacillati</taxon>
        <taxon>Actinomycetota</taxon>
        <taxon>Actinomycetes</taxon>
        <taxon>Mycobacteriales</taxon>
        <taxon>Mycobacteriaceae</taxon>
        <taxon>Mycolicibacterium</taxon>
    </lineage>
</organism>
<dbReference type="Proteomes" id="UP000254978">
    <property type="component" value="Unassembled WGS sequence"/>
</dbReference>
<name>A0A378TLR4_9MYCO</name>
<dbReference type="Pfam" id="PF05368">
    <property type="entry name" value="NmrA"/>
    <property type="match status" value="1"/>
</dbReference>
<dbReference type="SUPFAM" id="SSF51735">
    <property type="entry name" value="NAD(P)-binding Rossmann-fold domains"/>
    <property type="match status" value="1"/>
</dbReference>
<dbReference type="InterPro" id="IPR051604">
    <property type="entry name" value="Ergot_Alk_Oxidoreductase"/>
</dbReference>
<dbReference type="EC" id="1.7.-.-" evidence="2"/>
<dbReference type="PANTHER" id="PTHR43162:SF1">
    <property type="entry name" value="PRESTALK A DIFFERENTIATION PROTEIN A"/>
    <property type="match status" value="1"/>
</dbReference>
<feature type="domain" description="NmrA-like" evidence="1">
    <location>
        <begin position="2"/>
        <end position="258"/>
    </location>
</feature>
<protein>
    <submittedName>
        <fullName evidence="2">Putative nucleoside-diphosphate sugar epimerase</fullName>
        <ecNumber evidence="2">1.7.-.-</ecNumber>
    </submittedName>
</protein>
<keyword evidence="2" id="KW-0560">Oxidoreductase</keyword>
<evidence type="ECO:0000313" key="3">
    <source>
        <dbReference type="Proteomes" id="UP000254978"/>
    </source>
</evidence>
<dbReference type="GO" id="GO:0016491">
    <property type="term" value="F:oxidoreductase activity"/>
    <property type="evidence" value="ECO:0007669"/>
    <property type="project" value="UniProtKB-KW"/>
</dbReference>
<evidence type="ECO:0000313" key="2">
    <source>
        <dbReference type="EMBL" id="STZ61659.1"/>
    </source>
</evidence>
<dbReference type="Gene3D" id="3.40.50.720">
    <property type="entry name" value="NAD(P)-binding Rossmann-like Domain"/>
    <property type="match status" value="1"/>
</dbReference>
<dbReference type="Gene3D" id="3.90.25.10">
    <property type="entry name" value="UDP-galactose 4-epimerase, domain 1"/>
    <property type="match status" value="1"/>
</dbReference>
<dbReference type="OrthoDB" id="285016at2"/>
<reference evidence="2 3" key="1">
    <citation type="submission" date="2018-06" db="EMBL/GenBank/DDBJ databases">
        <authorList>
            <consortium name="Pathogen Informatics"/>
            <person name="Doyle S."/>
        </authorList>
    </citation>
    <scope>NUCLEOTIDE SEQUENCE [LARGE SCALE GENOMIC DNA]</scope>
    <source>
        <strain evidence="2 3">NCTC10821</strain>
    </source>
</reference>
<dbReference type="AlphaFoldDB" id="A0A378TLR4"/>
<dbReference type="InterPro" id="IPR036291">
    <property type="entry name" value="NAD(P)-bd_dom_sf"/>
</dbReference>
<dbReference type="PANTHER" id="PTHR43162">
    <property type="match status" value="1"/>
</dbReference>
<dbReference type="EMBL" id="UGQT01000001">
    <property type="protein sequence ID" value="STZ61659.1"/>
    <property type="molecule type" value="Genomic_DNA"/>
</dbReference>
<gene>
    <name evidence="2" type="primary">azoB_4</name>
    <name evidence="2" type="ORF">NCTC10821_05216</name>
</gene>
<evidence type="ECO:0000259" key="1">
    <source>
        <dbReference type="Pfam" id="PF05368"/>
    </source>
</evidence>